<gene>
    <name evidence="1" type="ORF">ADUPG1_000597</name>
</gene>
<organism evidence="1 2">
    <name type="scientific">Aduncisulcus paluster</name>
    <dbReference type="NCBI Taxonomy" id="2918883"/>
    <lineage>
        <taxon>Eukaryota</taxon>
        <taxon>Metamonada</taxon>
        <taxon>Carpediemonas-like organisms</taxon>
        <taxon>Aduncisulcus</taxon>
    </lineage>
</organism>
<dbReference type="Pfam" id="PF06245">
    <property type="entry name" value="DUF1015"/>
    <property type="match status" value="1"/>
</dbReference>
<accession>A0ABQ5K6Z7</accession>
<dbReference type="EMBL" id="BQXS01000248">
    <property type="protein sequence ID" value="GKT28346.1"/>
    <property type="molecule type" value="Genomic_DNA"/>
</dbReference>
<comment type="caution">
    <text evidence="1">The sequence shown here is derived from an EMBL/GenBank/DDBJ whole genome shotgun (WGS) entry which is preliminary data.</text>
</comment>
<protein>
    <submittedName>
        <fullName evidence="1">Uncharacterized conserved protein UCP033563 like protein</fullName>
    </submittedName>
</protein>
<reference evidence="1" key="1">
    <citation type="submission" date="2022-03" db="EMBL/GenBank/DDBJ databases">
        <title>Draft genome sequence of Aduncisulcus paluster, a free-living microaerophilic Fornicata.</title>
        <authorList>
            <person name="Yuyama I."/>
            <person name="Kume K."/>
            <person name="Tamura T."/>
            <person name="Inagaki Y."/>
            <person name="Hashimoto T."/>
        </authorList>
    </citation>
    <scope>NUCLEOTIDE SEQUENCE</scope>
    <source>
        <strain evidence="1">NY0171</strain>
    </source>
</reference>
<evidence type="ECO:0000313" key="2">
    <source>
        <dbReference type="Proteomes" id="UP001057375"/>
    </source>
</evidence>
<dbReference type="PANTHER" id="PTHR36454">
    <property type="entry name" value="LMO2823 PROTEIN"/>
    <property type="match status" value="1"/>
</dbReference>
<sequence length="513" mass="58323">MVTVIPFAGYIPSDKSAQTLPSAPYDVVSTEEARALAKTPDSIHYVNRAEISFPPEEHVDTYSEPVYAKGRDKLQEFIAKDYLVKDDEKHFYAYMQEKAGHKQVGFIGLTSVSDYEKGDIKKHEFTTEVKLKDRIRTVDIQNANVGPVYLAYRSFPELNAILEETIKAEPRIDIKCAECDSTRHVLWDIPAALNKTVVELFKKVPALYICDGHHRAESAFQVGKKRRDAAKEVKGDEPFNFFMSVIFPHDSLYISNYDRVLKKTDVSMEELMEGLSKHFTVEEIPKPAKEIVLDEATQIDPPHYAKPKARHTFSMYTRGKWYGLSMKHEVEDEDPVKLIDSQILTDTVLEPIFKVTNLRADPNLIFVGGSRGLQYIEKQCEIHKDTDAARHTFSMYTRGKWYGLSMKHEVEDEDPVKLIDSQILTDTVLEPIFKVTNLRADPNIIFVGGSRGLQYIEKQCEIHKDTDAVGFSIFPVSMTEVFSVADSGKVMPPKSTFLIPKLLTGLCIRLIEE</sequence>
<dbReference type="InterPro" id="IPR008323">
    <property type="entry name" value="UCP033563"/>
</dbReference>
<dbReference type="PANTHER" id="PTHR36454:SF1">
    <property type="entry name" value="DUF1015 DOMAIN-CONTAINING PROTEIN"/>
    <property type="match status" value="1"/>
</dbReference>
<evidence type="ECO:0000313" key="1">
    <source>
        <dbReference type="EMBL" id="GKT28346.1"/>
    </source>
</evidence>
<proteinExistence type="predicted"/>
<dbReference type="Proteomes" id="UP001057375">
    <property type="component" value="Unassembled WGS sequence"/>
</dbReference>
<name>A0ABQ5K6Z7_9EUKA</name>
<keyword evidence="2" id="KW-1185">Reference proteome</keyword>